<evidence type="ECO:0000256" key="1">
    <source>
        <dbReference type="ARBA" id="ARBA00022729"/>
    </source>
</evidence>
<dbReference type="Proteomes" id="UP000663845">
    <property type="component" value="Unassembled WGS sequence"/>
</dbReference>
<evidence type="ECO:0000256" key="3">
    <source>
        <dbReference type="SAM" id="Phobius"/>
    </source>
</evidence>
<dbReference type="EMBL" id="CAJNOG010000026">
    <property type="protein sequence ID" value="CAF0790195.1"/>
    <property type="molecule type" value="Genomic_DNA"/>
</dbReference>
<keyword evidence="3" id="KW-0472">Membrane</keyword>
<evidence type="ECO:0000259" key="4">
    <source>
        <dbReference type="Pfam" id="PF00326"/>
    </source>
</evidence>
<keyword evidence="3" id="KW-1133">Transmembrane helix</keyword>
<feature type="transmembrane region" description="Helical" evidence="3">
    <location>
        <begin position="733"/>
        <end position="760"/>
    </location>
</feature>
<dbReference type="InterPro" id="IPR028994">
    <property type="entry name" value="Integrin_alpha_N"/>
</dbReference>
<gene>
    <name evidence="5" type="ORF">JYZ213_LOCUS4688</name>
</gene>
<dbReference type="InterPro" id="IPR011042">
    <property type="entry name" value="6-blade_b-propeller_TolB-like"/>
</dbReference>
<evidence type="ECO:0000313" key="6">
    <source>
        <dbReference type="Proteomes" id="UP000663845"/>
    </source>
</evidence>
<dbReference type="GO" id="GO:0008236">
    <property type="term" value="F:serine-type peptidase activity"/>
    <property type="evidence" value="ECO:0007669"/>
    <property type="project" value="InterPro"/>
</dbReference>
<dbReference type="InterPro" id="IPR001375">
    <property type="entry name" value="Peptidase_S9_cat"/>
</dbReference>
<dbReference type="GO" id="GO:0006508">
    <property type="term" value="P:proteolysis"/>
    <property type="evidence" value="ECO:0007669"/>
    <property type="project" value="InterPro"/>
</dbReference>
<dbReference type="PANTHER" id="PTHR46580">
    <property type="entry name" value="SENSOR KINASE-RELATED"/>
    <property type="match status" value="1"/>
</dbReference>
<dbReference type="SUPFAM" id="SSF53474">
    <property type="entry name" value="alpha/beta-Hydrolases"/>
    <property type="match status" value="1"/>
</dbReference>
<dbReference type="InterPro" id="IPR013517">
    <property type="entry name" value="FG-GAP"/>
</dbReference>
<dbReference type="SUPFAM" id="SSF69318">
    <property type="entry name" value="Integrin alpha N-terminal domain"/>
    <property type="match status" value="2"/>
</dbReference>
<keyword evidence="1" id="KW-0732">Signal</keyword>
<dbReference type="PANTHER" id="PTHR46580:SF4">
    <property type="entry name" value="ATP_GTP-BINDING PROTEIN"/>
    <property type="match status" value="1"/>
</dbReference>
<feature type="compositionally biased region" description="Low complexity" evidence="2">
    <location>
        <begin position="3073"/>
        <end position="3089"/>
    </location>
</feature>
<feature type="transmembrane region" description="Helical" evidence="3">
    <location>
        <begin position="3099"/>
        <end position="3121"/>
    </location>
</feature>
<feature type="compositionally biased region" description="Low complexity" evidence="2">
    <location>
        <begin position="3130"/>
        <end position="3152"/>
    </location>
</feature>
<dbReference type="Gene3D" id="3.40.50.1820">
    <property type="entry name" value="alpha/beta hydrolase"/>
    <property type="match status" value="1"/>
</dbReference>
<protein>
    <recommendedName>
        <fullName evidence="4">Peptidase S9 prolyl oligopeptidase catalytic domain-containing protein</fullName>
    </recommendedName>
</protein>
<feature type="transmembrane region" description="Helical" evidence="3">
    <location>
        <begin position="430"/>
        <end position="447"/>
    </location>
</feature>
<feature type="transmembrane region" description="Helical" evidence="3">
    <location>
        <begin position="1165"/>
        <end position="1187"/>
    </location>
</feature>
<feature type="region of interest" description="Disordered" evidence="2">
    <location>
        <begin position="3129"/>
        <end position="3152"/>
    </location>
</feature>
<dbReference type="Pfam" id="PF00326">
    <property type="entry name" value="Peptidase_S9"/>
    <property type="match status" value="1"/>
</dbReference>
<feature type="domain" description="Peptidase S9 prolyl oligopeptidase catalytic" evidence="4">
    <location>
        <begin position="2829"/>
        <end position="3008"/>
    </location>
</feature>
<name>A0A813S6F5_9BILA</name>
<feature type="transmembrane region" description="Helical" evidence="3">
    <location>
        <begin position="831"/>
        <end position="849"/>
    </location>
</feature>
<dbReference type="SUPFAM" id="SSF82171">
    <property type="entry name" value="DPP6 N-terminal domain-like"/>
    <property type="match status" value="1"/>
</dbReference>
<evidence type="ECO:0000256" key="2">
    <source>
        <dbReference type="SAM" id="MobiDB-lite"/>
    </source>
</evidence>
<dbReference type="Pfam" id="PF13517">
    <property type="entry name" value="FG-GAP_3"/>
    <property type="match status" value="5"/>
</dbReference>
<proteinExistence type="predicted"/>
<feature type="transmembrane region" description="Helical" evidence="3">
    <location>
        <begin position="390"/>
        <end position="418"/>
    </location>
</feature>
<dbReference type="Gene3D" id="2.120.10.30">
    <property type="entry name" value="TolB, C-terminal domain"/>
    <property type="match status" value="2"/>
</dbReference>
<feature type="transmembrane region" description="Helical" evidence="3">
    <location>
        <begin position="1978"/>
        <end position="1998"/>
    </location>
</feature>
<comment type="caution">
    <text evidence="5">The sequence shown here is derived from an EMBL/GenBank/DDBJ whole genome shotgun (WGS) entry which is preliminary data.</text>
</comment>
<dbReference type="InterPro" id="IPR029058">
    <property type="entry name" value="AB_hydrolase_fold"/>
</dbReference>
<organism evidence="5 6">
    <name type="scientific">Adineta steineri</name>
    <dbReference type="NCBI Taxonomy" id="433720"/>
    <lineage>
        <taxon>Eukaryota</taxon>
        <taxon>Metazoa</taxon>
        <taxon>Spiralia</taxon>
        <taxon>Gnathifera</taxon>
        <taxon>Rotifera</taxon>
        <taxon>Eurotatoria</taxon>
        <taxon>Bdelloidea</taxon>
        <taxon>Adinetida</taxon>
        <taxon>Adinetidae</taxon>
        <taxon>Adineta</taxon>
    </lineage>
</organism>
<feature type="transmembrane region" description="Helical" evidence="3">
    <location>
        <begin position="2356"/>
        <end position="2380"/>
    </location>
</feature>
<feature type="transmembrane region" description="Helical" evidence="3">
    <location>
        <begin position="51"/>
        <end position="68"/>
    </location>
</feature>
<dbReference type="Gene3D" id="2.130.10.130">
    <property type="entry name" value="Integrin alpha, N-terminal"/>
    <property type="match status" value="2"/>
</dbReference>
<accession>A0A813S6F5</accession>
<feature type="transmembrane region" description="Helical" evidence="3">
    <location>
        <begin position="1256"/>
        <end position="1278"/>
    </location>
</feature>
<feature type="region of interest" description="Disordered" evidence="2">
    <location>
        <begin position="3059"/>
        <end position="3093"/>
    </location>
</feature>
<reference evidence="5" key="1">
    <citation type="submission" date="2021-02" db="EMBL/GenBank/DDBJ databases">
        <authorList>
            <person name="Nowell W R."/>
        </authorList>
    </citation>
    <scope>NUCLEOTIDE SEQUENCE</scope>
</reference>
<feature type="compositionally biased region" description="Polar residues" evidence="2">
    <location>
        <begin position="3059"/>
        <end position="3072"/>
    </location>
</feature>
<evidence type="ECO:0000313" key="5">
    <source>
        <dbReference type="EMBL" id="CAF0790195.1"/>
    </source>
</evidence>
<keyword evidence="3" id="KW-0812">Transmembrane</keyword>
<sequence>MNPKALVQWFLQKASNYNLFKLGEDDYADDDEDEPSDPAVVLKYQKYKTRLYILLLTVSFYILFYATLMKTESSTVTVSDITPVKSDELYSKYNKTLSCPCSTISMSHKVFVSNTIKLHPVCKSIFVNQSWIEALYLLNASEYGVWDFRTTASSQANTIFQIENDVGNNDFITTYLLTNTQTQFEVNSTIESSKNSASARIIMFLNYLRTTVRGNYLVSALNTNLITGISSNSKYTLRVAAFPVHYKSERGDSVYCNQNNPTSAATLNPLLNGFVTLERIRKFESMPNSTIVSGFFAACTPLEALLQSTLDCLYEIECLQLLSDYFPALNHMGVNWTDFLVTSKQQNLSVNDYFNNLFIEDWLPQINYSKYFDECHPSVCTYTGTDRADISYAITLFISLYGGLVIILRLIALFLVNVSLKFKHRSRNTNAHFGSFIIILLFTSLSTQTATVTIPNPSLKTYKNLQMWHSATLNCPCTTKAISYRSFVTLSPTLHQVCSSSFVTDDWFTLLKRSTSVYYPNDWRNRAVSQFQLLSDFCELANKTINDSVDRFLKKFFIASTVFNEIDFNTQLNVSFVLPGIPEINSTILTCICATNPHCQGLNVIYIPELAHGMYHLYVIPSSIRGCLTTDSLLLSTLQCLYADSDCFPILLSYLHKLHSAVDSKISFHGISPLINDPTRSRFPPNTLVSTIFKEMMVEQWNASWPYKNFYESCAPIHCTYSEKMRTKTISGIIITLMSMAGGLVVSLRLITPYLVQFFFRIWTKLRKRQQQQEQQQVHGNCCDQFKVTMRNVIKLLYTTLINLNIFSLSDIGSNVDPIKAKRLGRWATRLYIALFIGGLSILTVYNVIQPQMMTKNFDKPPFNVYNDLKKLYGDELKCPCSVIASVYSRFMEIKPIFHDVCLSPIASEQWRINLTAGLAANLSTYTRRDYRRFLSAHLQFLQGLCQLSMNATYNSVNQFRTSLLVSSELLSKTSFHQKLESLIEQSKSNAPATFRHLLFLIQTINHGNAFMSTYGTNFEYIVPKNASTESYLPTRALIYDDECSCGLYSNCTTQANFITFNSSGIIPIKGLKIGCTPSESFRASTLECFYDRSCINLIHQYTNYSNSHDLLSTMKSRFSINTTIAELIDNLFIEQWSNKTNYISYFQQCLPSYCSYTSVQKFNLTYIITLLLSLQGGLTIILKWICPKLVRIASKIYDYRKRRRNTIRPVCIPERTSNDISDTTINNGTTNVEISSTPEMPPTLIVRSVRCTSKVVFGSILLACVLAALIIFSFYAVRQAPICQLEFRSISMNTSNVNLDAHAFVFADFNNDNQLDLVFYSEFYTTLNLLFGDGYGNFGAKNIIPMKSFISLSHIDVGDFNNDNHSDLVLVNHTHLGILIGNGNGTFGALNTLSLGPECSLIDITVADFNHDNYSDITVVSLSNNNICVFLKSNDNFSLPFIFPTGHNSQPRSLNVGDYNSDGHLDIAVTNNNAVNVGVFIGCGNGTFEVQKQSFTIIGSNPNNIAVGDFDGNTYPDVVTSNSDSNVICVLSGYSNGIFNIRQKFFIKSVSSTPVVAVGDFNCDDHLDIAIGTTDPDGIDVLLGYGDGQFDRQTIFPPETVDKDIWIVVRDLNGDTYDDIIICLSPFASEQWRFNLTAGLAANLSIYTQRDYRRFLSAHLQFLRGLCQLSIDATYNSVNQFLTSLLVTSELLSETNFHQKLESLIEQSKSNAPTTFRHLLFLIQTINHGNAFMSTYGTTFEYIVPKNASTESYLSTTALIYDDECSCGLYSNCTTQANFITFNSSGIIPIKGLKIGCTPSESFRASTLECFYDRSCINLIHQYTNYNNSHDPLSIMNSSFPINTTMAELIDSLFIERWSTETNYTSYFKQCLPSHCVYTSIQKSTLLDIITLLLSLQGGLTIILKWICPKIVRIASKINDYRKKRRNTVRPVCVPERASSDISNTTINNVTTNVETDSTIGTSSTIIIRSVRCTPKVVFGSILLACVLTALIIFSFYTVRQAPICQLEFRSISMNTSNVYLDAHAFVFADFNNDNRLDLVFYSEFYTTLNLLDGNGDGNFGAANIIPKKSFNYLTHIDVGDFNNDNRSDLVLTDSIHLGILFGNGNGAFGALIILELGEKCTPVDITVADFNHDNYSDIAVVSLSNNNICVFLGKGNGTFSPQFMFPTGHNSQPRSLNVGDFNSDGHLDIAVTNNNAVNVGVFIGCGNGTFEVQKQSFNFFGSDPNNLAVGDFDGDTHPDIVISNREDNIVCILSGYSNGTFGVRKKFFIKSALKTPSVAVGDFNCDGHLDIAIGTTGRCVIDALVGYGDGHFETQTICSNHQTDNDIRITVHDFNGDTFQDIAVIYLRTDTIDILLNSVVVMLIQLYLLLLLQIFSCFSIETKSKLSFDEFFNYTTFPLLKFSSTGRHLLIQTKRPSWNTNSYENTLWLYDIQNQTKKFITTNLRTSVQPQWSPSGNYIVFLSKNHSSINKQQSEGNIYLYSLGSDTVLPIQIGKETPLALTWSNNDSSIYLAVKSIDKENDLWKDVIQYRENVVRKTSIIYRIDFYANNRSLPVEKSLIRNVSFLINQLLYTSFGEKLIFSSASAVRENLDDFEIYFIDFRNISALSKLTNNEIIETALQLSIDGQHLYFLSLHRSSNKKLFNDTQNRLYSINLANGIITRFGEHFDGSIDGYTIESDGGVYILGQLGTEIQIYSQQLSTKDLIHHNGWNGTYESVVSSYNHRSIAFVYSSLEKPMEVYFVDNISQLISAKAITNENYLFTQRNLPKTKVYNWRNEDDHRLIEGLLHYPPEKFQSKNLPLLVLIHGGPYAASLNRLNLAWNNWAPLAVSEGWLIFEPNYRGSTGYGDQFLSEIRAKPLSRPGKDILCGVDQLIKDGIVDPYKLAVGGFSYAAGAVDFTSTWGMMDIPALISYLYGGFPWEVPHIYQNEAPIYHLDKVRTPTHIVTGENDVRVPTSQSYILERGLRYLDIPVKLITFPKEGHSLSINPWHGKIKVREELKWLQQYGNQSLNRDKSNNSGLTIVLKWICPKIVRITSKIKDYRKKRMNTVRPVLVSERTSSDISNTPVDNGTTNLETSSTPETSPTITGRSGRRTSKVFFGCILLTSVIAALIIFSFYGVRQATSINMTNDTNLNPTTNTTMSTFSSTASQ</sequence>